<comment type="caution">
    <text evidence="3">The sequence shown here is derived from an EMBL/GenBank/DDBJ whole genome shotgun (WGS) entry which is preliminary data.</text>
</comment>
<gene>
    <name evidence="3" type="ORF">C7K08_09560</name>
</gene>
<organism evidence="3 4">
    <name type="scientific">Synechococcus lacustris str. Tous</name>
    <dbReference type="NCBI Taxonomy" id="1910958"/>
    <lineage>
        <taxon>Bacteria</taxon>
        <taxon>Bacillati</taxon>
        <taxon>Cyanobacteriota</taxon>
        <taxon>Cyanophyceae</taxon>
        <taxon>Synechococcales</taxon>
        <taxon>Synechococcaceae</taxon>
        <taxon>Synechococcus</taxon>
    </lineage>
</organism>
<dbReference type="EMBL" id="PXVC01000048">
    <property type="protein sequence ID" value="PSI01136.1"/>
    <property type="molecule type" value="Genomic_DNA"/>
</dbReference>
<feature type="compositionally biased region" description="Pro residues" evidence="2">
    <location>
        <begin position="1"/>
        <end position="14"/>
    </location>
</feature>
<evidence type="ECO:0000256" key="2">
    <source>
        <dbReference type="SAM" id="MobiDB-lite"/>
    </source>
</evidence>
<sequence length="91" mass="9682">MGPLPAPEPLPQPPQGLSLEGPVPTAWQTRCISANGVVGNPNGASAGEGELLLRGLVEGWCELFQSLVQSRWPQLPSELSTVQRHTFATKP</sequence>
<dbReference type="STRING" id="1910958.BTM30_01875"/>
<keyword evidence="4" id="KW-1185">Reference proteome</keyword>
<feature type="region of interest" description="Disordered" evidence="2">
    <location>
        <begin position="1"/>
        <end position="22"/>
    </location>
</feature>
<comment type="similarity">
    <text evidence="1">Belongs to the creatininase superfamily.</text>
</comment>
<proteinExistence type="inferred from homology"/>
<evidence type="ECO:0000313" key="3">
    <source>
        <dbReference type="EMBL" id="PSI01136.1"/>
    </source>
</evidence>
<reference evidence="4" key="1">
    <citation type="submission" date="2018-03" db="EMBL/GenBank/DDBJ databases">
        <title>Ecological and genomic features of two cosmopolitan and abundant freshwater picocyanobacteria.</title>
        <authorList>
            <person name="Cabello-Yeves P.J."/>
            <person name="Picazo A."/>
            <person name="Camacho A."/>
            <person name="Callieri C."/>
            <person name="Rosselli R."/>
            <person name="Roda-Garcia J."/>
            <person name="Coutinho F.H."/>
            <person name="Rodriguez-Valera F."/>
        </authorList>
    </citation>
    <scope>NUCLEOTIDE SEQUENCE [LARGE SCALE GENOMIC DNA]</scope>
    <source>
        <strain evidence="4">Tous</strain>
    </source>
</reference>
<evidence type="ECO:0000313" key="4">
    <source>
        <dbReference type="Proteomes" id="UP000240206"/>
    </source>
</evidence>
<dbReference type="AlphaFoldDB" id="A0A2P7ED40"/>
<accession>A0A2P7ED40</accession>
<dbReference type="InterPro" id="IPR003785">
    <property type="entry name" value="Creatininase/forma_Hydrolase"/>
</dbReference>
<evidence type="ECO:0000256" key="1">
    <source>
        <dbReference type="ARBA" id="ARBA00024029"/>
    </source>
</evidence>
<protein>
    <submittedName>
        <fullName evidence="3">Uncharacterized protein</fullName>
    </submittedName>
</protein>
<dbReference type="InterPro" id="IPR024087">
    <property type="entry name" value="Creatininase-like_sf"/>
</dbReference>
<dbReference type="Proteomes" id="UP000240206">
    <property type="component" value="Unassembled WGS sequence"/>
</dbReference>
<dbReference type="SUPFAM" id="SSF102215">
    <property type="entry name" value="Creatininase"/>
    <property type="match status" value="1"/>
</dbReference>
<dbReference type="Pfam" id="PF02633">
    <property type="entry name" value="Creatininase"/>
    <property type="match status" value="1"/>
</dbReference>
<name>A0A2P7ED40_9SYNE</name>